<sequence length="304" mass="33357">MAYAEGACGGDGDDSPFSSLLSGLPATPPGYYREAIGRQHVLYRPPQCARVAPHCFHLDTVAAEHPLWSGYVWNASRALADALCAAPEWVRGRTVCELGAGAGLVSVVAARACGAALVVATDYPDEEVMRALRGNAGRNGPSDEDVYSQAPVERSCCTGNIHVLPYRWGDDATAVRACLPHPAAGFDVLLLADVISYHSAHTALADSVAWLLRRHEDAVALLAFSHHRPHVRQRDEDFFRMICQRHGLLAREWHAPVDMLPMFPDDPGEAVIRGRVHFMQLQWPRDGRNRECNSIPSCTRQDFT</sequence>
<dbReference type="PANTHER" id="PTHR14614">
    <property type="entry name" value="HEPATOCELLULAR CARCINOMA-ASSOCIATED ANTIGEN"/>
    <property type="match status" value="1"/>
</dbReference>
<dbReference type="AlphaFoldDB" id="A0AAV9IV91"/>
<evidence type="ECO:0000313" key="2">
    <source>
        <dbReference type="Proteomes" id="UP001301350"/>
    </source>
</evidence>
<accession>A0AAV9IV91</accession>
<proteinExistence type="predicted"/>
<gene>
    <name evidence="1" type="ORF">CDCA_CDCA07G2035</name>
</gene>
<dbReference type="Gene3D" id="3.40.50.150">
    <property type="entry name" value="Vaccinia Virus protein VP39"/>
    <property type="match status" value="1"/>
</dbReference>
<protein>
    <submittedName>
        <fullName evidence="1">Uncharacterized protein</fullName>
    </submittedName>
</protein>
<comment type="caution">
    <text evidence="1">The sequence shown here is derived from an EMBL/GenBank/DDBJ whole genome shotgun (WGS) entry which is preliminary data.</text>
</comment>
<keyword evidence="2" id="KW-1185">Reference proteome</keyword>
<dbReference type="Pfam" id="PF10294">
    <property type="entry name" value="Methyltransf_16"/>
    <property type="match status" value="1"/>
</dbReference>
<organism evidence="1 2">
    <name type="scientific">Cyanidium caldarium</name>
    <name type="common">Red alga</name>
    <dbReference type="NCBI Taxonomy" id="2771"/>
    <lineage>
        <taxon>Eukaryota</taxon>
        <taxon>Rhodophyta</taxon>
        <taxon>Bangiophyceae</taxon>
        <taxon>Cyanidiales</taxon>
        <taxon>Cyanidiaceae</taxon>
        <taxon>Cyanidium</taxon>
    </lineage>
</organism>
<dbReference type="Proteomes" id="UP001301350">
    <property type="component" value="Unassembled WGS sequence"/>
</dbReference>
<dbReference type="EMBL" id="JANCYW010000007">
    <property type="protein sequence ID" value="KAK4536010.1"/>
    <property type="molecule type" value="Genomic_DNA"/>
</dbReference>
<dbReference type="InterPro" id="IPR029063">
    <property type="entry name" value="SAM-dependent_MTases_sf"/>
</dbReference>
<name>A0AAV9IV91_CYACA</name>
<dbReference type="SUPFAM" id="SSF53335">
    <property type="entry name" value="S-adenosyl-L-methionine-dependent methyltransferases"/>
    <property type="match status" value="1"/>
</dbReference>
<dbReference type="InterPro" id="IPR019410">
    <property type="entry name" value="Methyltransf_16"/>
</dbReference>
<evidence type="ECO:0000313" key="1">
    <source>
        <dbReference type="EMBL" id="KAK4536010.1"/>
    </source>
</evidence>
<reference evidence="1 2" key="1">
    <citation type="submission" date="2022-07" db="EMBL/GenBank/DDBJ databases">
        <title>Genome-wide signatures of adaptation to extreme environments.</title>
        <authorList>
            <person name="Cho C.H."/>
            <person name="Yoon H.S."/>
        </authorList>
    </citation>
    <scope>NUCLEOTIDE SEQUENCE [LARGE SCALE GENOMIC DNA]</scope>
    <source>
        <strain evidence="1 2">DBV 063 E5</strain>
    </source>
</reference>